<feature type="domain" description="Response regulatory" evidence="6">
    <location>
        <begin position="8"/>
        <end position="120"/>
    </location>
</feature>
<dbReference type="InterPro" id="IPR000792">
    <property type="entry name" value="Tscrpt_reg_LuxR_C"/>
</dbReference>
<dbReference type="PROSITE" id="PS00622">
    <property type="entry name" value="HTH_LUXR_1"/>
    <property type="match status" value="1"/>
</dbReference>
<dbReference type="InterPro" id="IPR001789">
    <property type="entry name" value="Sig_transdc_resp-reg_receiver"/>
</dbReference>
<dbReference type="PATRIC" id="fig|742725.3.peg.1289"/>
<evidence type="ECO:0000256" key="3">
    <source>
        <dbReference type="ARBA" id="ARBA00023163"/>
    </source>
</evidence>
<dbReference type="Proteomes" id="UP000006008">
    <property type="component" value="Unassembled WGS sequence"/>
</dbReference>
<dbReference type="PROSITE" id="PS50110">
    <property type="entry name" value="RESPONSE_REGULATORY"/>
    <property type="match status" value="1"/>
</dbReference>
<proteinExistence type="predicted"/>
<comment type="caution">
    <text evidence="7">The sequence shown here is derived from an EMBL/GenBank/DDBJ whole genome shotgun (WGS) entry which is preliminary data.</text>
</comment>
<evidence type="ECO:0000256" key="1">
    <source>
        <dbReference type="ARBA" id="ARBA00023015"/>
    </source>
</evidence>
<dbReference type="RefSeq" id="WP_009134021.1">
    <property type="nucleotide sequence ID" value="NZ_CP102250.1"/>
</dbReference>
<dbReference type="Pfam" id="PF00196">
    <property type="entry name" value="GerE"/>
    <property type="match status" value="1"/>
</dbReference>
<dbReference type="HOGENOM" id="CLU_000445_90_1_10"/>
<protein>
    <recommendedName>
        <fullName evidence="9">HTH luxR-type domain-containing protein</fullName>
    </recommendedName>
</protein>
<keyword evidence="2" id="KW-0238">DNA-binding</keyword>
<keyword evidence="8" id="KW-1185">Reference proteome</keyword>
<dbReference type="GO" id="GO:0006355">
    <property type="term" value="P:regulation of DNA-templated transcription"/>
    <property type="evidence" value="ECO:0007669"/>
    <property type="project" value="InterPro"/>
</dbReference>
<dbReference type="EMBL" id="ADLD01000011">
    <property type="protein sequence ID" value="EHB92350.1"/>
    <property type="molecule type" value="Genomic_DNA"/>
</dbReference>
<dbReference type="GO" id="GO:0000160">
    <property type="term" value="P:phosphorelay signal transduction system"/>
    <property type="evidence" value="ECO:0007669"/>
    <property type="project" value="InterPro"/>
</dbReference>
<evidence type="ECO:0000259" key="6">
    <source>
        <dbReference type="PROSITE" id="PS50110"/>
    </source>
</evidence>
<dbReference type="OrthoDB" id="9797341at2"/>
<dbReference type="SMART" id="SM00421">
    <property type="entry name" value="HTH_LUXR"/>
    <property type="match status" value="1"/>
</dbReference>
<dbReference type="InterPro" id="IPR011006">
    <property type="entry name" value="CheY-like_superfamily"/>
</dbReference>
<dbReference type="SUPFAM" id="SSF52172">
    <property type="entry name" value="CheY-like"/>
    <property type="match status" value="1"/>
</dbReference>
<dbReference type="PRINTS" id="PR00038">
    <property type="entry name" value="HTHLUXR"/>
</dbReference>
<dbReference type="PANTHER" id="PTHR44688">
    <property type="entry name" value="DNA-BINDING TRANSCRIPTIONAL ACTIVATOR DEVR_DOSR"/>
    <property type="match status" value="1"/>
</dbReference>
<reference evidence="7 8" key="1">
    <citation type="submission" date="2011-08" db="EMBL/GenBank/DDBJ databases">
        <title>The Genome Sequence of Alistipes indistinctus YIT 12060.</title>
        <authorList>
            <consortium name="The Broad Institute Genome Sequencing Platform"/>
            <person name="Earl A."/>
            <person name="Ward D."/>
            <person name="Feldgarden M."/>
            <person name="Gevers D."/>
            <person name="Morotomi M."/>
            <person name="Young S.K."/>
            <person name="Zeng Q."/>
            <person name="Gargeya S."/>
            <person name="Fitzgerald M."/>
            <person name="Haas B."/>
            <person name="Abouelleil A."/>
            <person name="Alvarado L."/>
            <person name="Arachchi H.M."/>
            <person name="Berlin A."/>
            <person name="Brown A."/>
            <person name="Chapman S.B."/>
            <person name="Chen Z."/>
            <person name="Dunbar C."/>
            <person name="Freedman E."/>
            <person name="Gearin G."/>
            <person name="Gellesch M."/>
            <person name="Goldberg J."/>
            <person name="Griggs A."/>
            <person name="Gujja S."/>
            <person name="Heiman D."/>
            <person name="Howarth C."/>
            <person name="Larson L."/>
            <person name="Lui A."/>
            <person name="MacDonald P.J.P."/>
            <person name="Montmayeur A."/>
            <person name="Murphy C."/>
            <person name="Neiman D."/>
            <person name="Pearson M."/>
            <person name="Priest M."/>
            <person name="Roberts A."/>
            <person name="Saif S."/>
            <person name="Shea T."/>
            <person name="Shenoy N."/>
            <person name="Sisk P."/>
            <person name="Stolte C."/>
            <person name="Sykes S."/>
            <person name="Wortman J."/>
            <person name="Nusbaum C."/>
            <person name="Birren B."/>
        </authorList>
    </citation>
    <scope>NUCLEOTIDE SEQUENCE [LARGE SCALE GENOMIC DNA]</scope>
    <source>
        <strain evidence="7 8">YIT 12060</strain>
    </source>
</reference>
<accession>G5H8F5</accession>
<evidence type="ECO:0000313" key="8">
    <source>
        <dbReference type="Proteomes" id="UP000006008"/>
    </source>
</evidence>
<evidence type="ECO:0008006" key="9">
    <source>
        <dbReference type="Google" id="ProtNLM"/>
    </source>
</evidence>
<name>G5H8F5_9BACT</name>
<gene>
    <name evidence="7" type="ORF">HMPREF9450_01215</name>
</gene>
<feature type="modified residue" description="4-aspartylphosphate" evidence="4">
    <location>
        <position position="59"/>
    </location>
</feature>
<dbReference type="CDD" id="cd06170">
    <property type="entry name" value="LuxR_C_like"/>
    <property type="match status" value="1"/>
</dbReference>
<evidence type="ECO:0000256" key="2">
    <source>
        <dbReference type="ARBA" id="ARBA00023125"/>
    </source>
</evidence>
<dbReference type="Gene3D" id="3.40.50.2300">
    <property type="match status" value="1"/>
</dbReference>
<evidence type="ECO:0000259" key="5">
    <source>
        <dbReference type="PROSITE" id="PS50043"/>
    </source>
</evidence>
<dbReference type="STRING" id="742725.HMPREF9450_01215"/>
<feature type="domain" description="HTH luxR-type" evidence="5">
    <location>
        <begin position="128"/>
        <end position="193"/>
    </location>
</feature>
<dbReference type="SUPFAM" id="SSF46894">
    <property type="entry name" value="C-terminal effector domain of the bipartite response regulators"/>
    <property type="match status" value="1"/>
</dbReference>
<sequence>MAETVRHRILLIEPSAIVARGIREILSRYPEFEVIDTLPDLGHCTERLTLLSPDAVLVDPCLFDYQKRTSVRGVIPCLHEAVLVAVLTGLIDDEALRQYDGSVHLYDEPAQIVRKLRKAIESRDEHAGIPENYELSDRENEILVAVARGMTNKEIADRYNISIHTVISHRKNIARKTGIKSVSGLTVYALLNNMIDQGDVE</sequence>
<dbReference type="eggNOG" id="COG2197">
    <property type="taxonomic scope" value="Bacteria"/>
</dbReference>
<dbReference type="PROSITE" id="PS50043">
    <property type="entry name" value="HTH_LUXR_2"/>
    <property type="match status" value="1"/>
</dbReference>
<keyword evidence="3" id="KW-0804">Transcription</keyword>
<dbReference type="GeneID" id="92815755"/>
<dbReference type="AlphaFoldDB" id="G5H8F5"/>
<evidence type="ECO:0000256" key="4">
    <source>
        <dbReference type="PROSITE-ProRule" id="PRU00169"/>
    </source>
</evidence>
<evidence type="ECO:0000313" key="7">
    <source>
        <dbReference type="EMBL" id="EHB92350.1"/>
    </source>
</evidence>
<keyword evidence="4" id="KW-0597">Phosphoprotein</keyword>
<dbReference type="InterPro" id="IPR016032">
    <property type="entry name" value="Sig_transdc_resp-reg_C-effctor"/>
</dbReference>
<dbReference type="PANTHER" id="PTHR44688:SF16">
    <property type="entry name" value="DNA-BINDING TRANSCRIPTIONAL ACTIVATOR DEVR_DOSR"/>
    <property type="match status" value="1"/>
</dbReference>
<dbReference type="GO" id="GO:0003677">
    <property type="term" value="F:DNA binding"/>
    <property type="evidence" value="ECO:0007669"/>
    <property type="project" value="UniProtKB-KW"/>
</dbReference>
<keyword evidence="1" id="KW-0805">Transcription regulation</keyword>
<organism evidence="7 8">
    <name type="scientific">Alistipes indistinctus YIT 12060</name>
    <dbReference type="NCBI Taxonomy" id="742725"/>
    <lineage>
        <taxon>Bacteria</taxon>
        <taxon>Pseudomonadati</taxon>
        <taxon>Bacteroidota</taxon>
        <taxon>Bacteroidia</taxon>
        <taxon>Bacteroidales</taxon>
        <taxon>Rikenellaceae</taxon>
        <taxon>Alistipes</taxon>
    </lineage>
</organism>